<proteinExistence type="predicted"/>
<feature type="compositionally biased region" description="Low complexity" evidence="1">
    <location>
        <begin position="127"/>
        <end position="151"/>
    </location>
</feature>
<sequence>MWTDDEVRMLIDERKEGNDHYHSLGGGSCKRAWWTSTAAKINQRYRTTYTGRQASEKFHGIVKDCRLMELSLSEDPRGKQTRNGERYHVEFRSGFWKKPKLQRQRSQRSQKLQRQQQDPDQDHKLRSQQQQQQQRQDQLRSQQQQQQQHQQNSDHPDQDQKLRSLEDQKVVQIFDELLRSQQQQQDQQVVQVFDDELEREDSSQASQSSLAIWEIDDD</sequence>
<dbReference type="VEuPathDB" id="FungiDB:RhiirFUN_005860"/>
<accession>A0A2I1FJS2</accession>
<protein>
    <submittedName>
        <fullName evidence="2">Uncharacterized protein</fullName>
    </submittedName>
</protein>
<comment type="caution">
    <text evidence="2">The sequence shown here is derived from an EMBL/GenBank/DDBJ whole genome shotgun (WGS) entry which is preliminary data.</text>
</comment>
<dbReference type="OrthoDB" id="2394703at2759"/>
<organism evidence="2 4">
    <name type="scientific">Rhizophagus irregularis</name>
    <dbReference type="NCBI Taxonomy" id="588596"/>
    <lineage>
        <taxon>Eukaryota</taxon>
        <taxon>Fungi</taxon>
        <taxon>Fungi incertae sedis</taxon>
        <taxon>Mucoromycota</taxon>
        <taxon>Glomeromycotina</taxon>
        <taxon>Glomeromycetes</taxon>
        <taxon>Glomerales</taxon>
        <taxon>Glomeraceae</taxon>
        <taxon>Rhizophagus</taxon>
    </lineage>
</organism>
<gene>
    <name evidence="3" type="ORF">RhiirA5_434962</name>
    <name evidence="2" type="ORF">RhiirA5_435081</name>
</gene>
<dbReference type="AlphaFoldDB" id="A0A2I1FJS2"/>
<dbReference type="VEuPathDB" id="FungiDB:FUN_020425"/>
<feature type="region of interest" description="Disordered" evidence="1">
    <location>
        <begin position="194"/>
        <end position="218"/>
    </location>
</feature>
<reference evidence="2 4" key="2">
    <citation type="submission" date="2017-09" db="EMBL/GenBank/DDBJ databases">
        <title>Extensive intraspecific genome diversity in a model arbuscular mycorrhizal fungus.</title>
        <authorList>
            <person name="Chen E.C."/>
            <person name="Morin E."/>
            <person name="Beaudet D."/>
            <person name="Noel J."/>
            <person name="Ndikumana S."/>
            <person name="Charron P."/>
            <person name="St-Onge C."/>
            <person name="Giorgi J."/>
            <person name="Grigoriev I.V."/>
            <person name="Roux C."/>
            <person name="Martin F.M."/>
            <person name="Corradi N."/>
        </authorList>
    </citation>
    <scope>NUCLEOTIDE SEQUENCE [LARGE SCALE GENOMIC DNA]</scope>
    <source>
        <strain evidence="2 4">A5</strain>
    </source>
</reference>
<reference evidence="2 4" key="1">
    <citation type="submission" date="2016-04" db="EMBL/GenBank/DDBJ databases">
        <title>Genome analyses suggest a sexual origin of heterokaryosis in a supposedly ancient asexual fungus.</title>
        <authorList>
            <person name="Ropars J."/>
            <person name="Sedzielewska K."/>
            <person name="Noel J."/>
            <person name="Charron P."/>
            <person name="Farinelli L."/>
            <person name="Marton T."/>
            <person name="Kruger M."/>
            <person name="Pelin A."/>
            <person name="Brachmann A."/>
            <person name="Corradi N."/>
        </authorList>
    </citation>
    <scope>NUCLEOTIDE SEQUENCE [LARGE SCALE GENOMIC DNA]</scope>
    <source>
        <strain evidence="2 4">A5</strain>
    </source>
</reference>
<evidence type="ECO:0000313" key="3">
    <source>
        <dbReference type="EMBL" id="PKB96363.1"/>
    </source>
</evidence>
<feature type="compositionally biased region" description="Basic and acidic residues" evidence="1">
    <location>
        <begin position="152"/>
        <end position="166"/>
    </location>
</feature>
<feature type="region of interest" description="Disordered" evidence="1">
    <location>
        <begin position="98"/>
        <end position="166"/>
    </location>
</feature>
<evidence type="ECO:0000256" key="1">
    <source>
        <dbReference type="SAM" id="MobiDB-lite"/>
    </source>
</evidence>
<evidence type="ECO:0000313" key="4">
    <source>
        <dbReference type="Proteomes" id="UP000232722"/>
    </source>
</evidence>
<dbReference type="Proteomes" id="UP000232722">
    <property type="component" value="Unassembled WGS sequence"/>
</dbReference>
<name>A0A2I1FJS2_9GLOM</name>
<feature type="compositionally biased region" description="Basic residues" evidence="1">
    <location>
        <begin position="98"/>
        <end position="108"/>
    </location>
</feature>
<dbReference type="EMBL" id="LLXJ01003993">
    <property type="protein sequence ID" value="PKB96290.1"/>
    <property type="molecule type" value="Genomic_DNA"/>
</dbReference>
<feature type="compositionally biased region" description="Low complexity" evidence="1">
    <location>
        <begin position="109"/>
        <end position="118"/>
    </location>
</feature>
<dbReference type="VEuPathDB" id="FungiDB:RhiirA1_482829"/>
<evidence type="ECO:0000313" key="2">
    <source>
        <dbReference type="EMBL" id="PKB96290.1"/>
    </source>
</evidence>
<dbReference type="EMBL" id="LLXJ01003953">
    <property type="protein sequence ID" value="PKB96363.1"/>
    <property type="molecule type" value="Genomic_DNA"/>
</dbReference>